<dbReference type="InterPro" id="IPR023404">
    <property type="entry name" value="rSAM_horseshoe"/>
</dbReference>
<keyword evidence="4" id="KW-0408">Iron</keyword>
<sequence>MRVLLVNMPWSPIDLPSLALGILKRSVDERVPGAACEVLHANLEFTDWITDRTSFTAQDYEYYALSSYFLGCGDWVFSSALYDDPEWMDEEFTKVMTPKLRRSRMRMTRELHSVVPEFVARTAEQILAAEPDVVGFTSTFQQNTAALAAARHVKRLAPHIVTVMGGANCDSEQGAAVHRNFPFVDHVVRGEGESAFPALLTALQDGAADLDAIPGLCHRTADGASTANPMATSPLPPSAILPPDYSGYFERLAASVARNWVEPKLVVEGARGCWWGEKHHCTFCGLNGSFMQFRSKSPETFYEEIMDLAERHRVLDMYVVDNILDMKYLSTVLPRIIDSGHDLRMHIEIKANMRRSQLRTLADAGLIYVQPGIESLNSRVLDLMDKGVSGCQNIRMLRDAAETGLSVSWNYLHGFPGETDDDYTPVIDQIPALEHLNPPVDLSARIAIERFSPYFNTPQLGFTGLRPEKHYRFTYDLPEEELYDLAYVFEAPERGIGEDTVERLNAALALWKKHHVGARLTHTDLGDRIVLVSRRSGFPWRTRELTDPFEVAVFRLLDQPHAVAPLHRKATARTSGQRDERELRALLADWVGDGIVFTDAGQYVHLAPSSVNQDLLRLNYMRHTHGTRAAEPALS</sequence>
<evidence type="ECO:0000256" key="1">
    <source>
        <dbReference type="ARBA" id="ARBA00001966"/>
    </source>
</evidence>
<dbReference type="SMART" id="SM00729">
    <property type="entry name" value="Elp3"/>
    <property type="match status" value="1"/>
</dbReference>
<keyword evidence="9" id="KW-1185">Reference proteome</keyword>
<dbReference type="PROSITE" id="PS51918">
    <property type="entry name" value="RADICAL_SAM"/>
    <property type="match status" value="1"/>
</dbReference>
<dbReference type="SFLD" id="SFLDF00324">
    <property type="entry name" value="bacteriocin_maturation"/>
    <property type="match status" value="1"/>
</dbReference>
<dbReference type="InterPro" id="IPR006638">
    <property type="entry name" value="Elp3/MiaA/NifB-like_rSAM"/>
</dbReference>
<feature type="domain" description="Radical SAM core" evidence="7">
    <location>
        <begin position="259"/>
        <end position="499"/>
    </location>
</feature>
<evidence type="ECO:0000259" key="6">
    <source>
        <dbReference type="PROSITE" id="PS51332"/>
    </source>
</evidence>
<feature type="domain" description="B12-binding" evidence="6">
    <location>
        <begin position="111"/>
        <end position="210"/>
    </location>
</feature>
<dbReference type="RefSeq" id="WP_376735020.1">
    <property type="nucleotide sequence ID" value="NZ_JAYMRP010000031.1"/>
</dbReference>
<dbReference type="PANTHER" id="PTHR43409:SF7">
    <property type="entry name" value="BLL1977 PROTEIN"/>
    <property type="match status" value="1"/>
</dbReference>
<dbReference type="SFLD" id="SFLDS00029">
    <property type="entry name" value="Radical_SAM"/>
    <property type="match status" value="1"/>
</dbReference>
<dbReference type="InterPro" id="IPR006158">
    <property type="entry name" value="Cobalamin-bd"/>
</dbReference>
<dbReference type="InterPro" id="IPR058240">
    <property type="entry name" value="rSAM_sf"/>
</dbReference>
<accession>A0ABV5EHZ6</accession>
<dbReference type="InterPro" id="IPR023984">
    <property type="entry name" value="rSAM_ocin_1"/>
</dbReference>
<dbReference type="PANTHER" id="PTHR43409">
    <property type="entry name" value="ANAEROBIC MAGNESIUM-PROTOPORPHYRIN IX MONOMETHYL ESTER CYCLASE-RELATED"/>
    <property type="match status" value="1"/>
</dbReference>
<dbReference type="Pfam" id="PF04055">
    <property type="entry name" value="Radical_SAM"/>
    <property type="match status" value="1"/>
</dbReference>
<evidence type="ECO:0000256" key="3">
    <source>
        <dbReference type="ARBA" id="ARBA00022723"/>
    </source>
</evidence>
<dbReference type="Pfam" id="PF02310">
    <property type="entry name" value="B12-binding"/>
    <property type="match status" value="1"/>
</dbReference>
<keyword evidence="3" id="KW-0479">Metal-binding</keyword>
<dbReference type="SUPFAM" id="SSF102114">
    <property type="entry name" value="Radical SAM enzymes"/>
    <property type="match status" value="1"/>
</dbReference>
<name>A0ABV5EHZ6_9ACTN</name>
<keyword evidence="5" id="KW-0411">Iron-sulfur</keyword>
<comment type="cofactor">
    <cofactor evidence="1">
        <name>[4Fe-4S] cluster</name>
        <dbReference type="ChEBI" id="CHEBI:49883"/>
    </cofactor>
</comment>
<evidence type="ECO:0000256" key="4">
    <source>
        <dbReference type="ARBA" id="ARBA00023004"/>
    </source>
</evidence>
<dbReference type="CDD" id="cd01335">
    <property type="entry name" value="Radical_SAM"/>
    <property type="match status" value="1"/>
</dbReference>
<keyword evidence="2" id="KW-0949">S-adenosyl-L-methionine</keyword>
<dbReference type="Gene3D" id="3.40.50.280">
    <property type="entry name" value="Cobalamin-binding domain"/>
    <property type="match status" value="1"/>
</dbReference>
<gene>
    <name evidence="8" type="ORF">VSS16_27700</name>
</gene>
<evidence type="ECO:0000259" key="7">
    <source>
        <dbReference type="PROSITE" id="PS51918"/>
    </source>
</evidence>
<evidence type="ECO:0000256" key="2">
    <source>
        <dbReference type="ARBA" id="ARBA00022691"/>
    </source>
</evidence>
<dbReference type="SFLD" id="SFLDG01082">
    <property type="entry name" value="B12-binding_domain_containing"/>
    <property type="match status" value="1"/>
</dbReference>
<evidence type="ECO:0000313" key="8">
    <source>
        <dbReference type="EMBL" id="MFB8776480.1"/>
    </source>
</evidence>
<evidence type="ECO:0000256" key="5">
    <source>
        <dbReference type="ARBA" id="ARBA00023014"/>
    </source>
</evidence>
<evidence type="ECO:0000313" key="9">
    <source>
        <dbReference type="Proteomes" id="UP001585080"/>
    </source>
</evidence>
<dbReference type="InterPro" id="IPR007197">
    <property type="entry name" value="rSAM"/>
</dbReference>
<dbReference type="NCBIfam" id="TIGR03975">
    <property type="entry name" value="rSAM_ocin_1"/>
    <property type="match status" value="1"/>
</dbReference>
<comment type="caution">
    <text evidence="8">The sequence shown here is derived from an EMBL/GenBank/DDBJ whole genome shotgun (WGS) entry which is preliminary data.</text>
</comment>
<reference evidence="8 9" key="1">
    <citation type="submission" date="2024-01" db="EMBL/GenBank/DDBJ databases">
        <title>Genome mining of biosynthetic gene clusters to explore secondary metabolites of Streptomyces sp.</title>
        <authorList>
            <person name="Baig A."/>
            <person name="Ajitkumar Shintre N."/>
            <person name="Kumar H."/>
            <person name="Anbarasu A."/>
            <person name="Ramaiah S."/>
        </authorList>
    </citation>
    <scope>NUCLEOTIDE SEQUENCE [LARGE SCALE GENOMIC DNA]</scope>
    <source>
        <strain evidence="8 9">A57</strain>
    </source>
</reference>
<dbReference type="PROSITE" id="PS51332">
    <property type="entry name" value="B12_BINDING"/>
    <property type="match status" value="1"/>
</dbReference>
<dbReference type="Gene3D" id="3.80.30.20">
    <property type="entry name" value="tm_1862 like domain"/>
    <property type="match status" value="1"/>
</dbReference>
<proteinExistence type="predicted"/>
<dbReference type="EMBL" id="JAYMRP010000031">
    <property type="protein sequence ID" value="MFB8776480.1"/>
    <property type="molecule type" value="Genomic_DNA"/>
</dbReference>
<protein>
    <submittedName>
        <fullName evidence="8">RiPP maturation radical SAM C-methyltransferase</fullName>
    </submittedName>
</protein>
<organism evidence="8 9">
    <name type="scientific">Streptomyces broussonetiae</name>
    <dbReference type="NCBI Taxonomy" id="2686304"/>
    <lineage>
        <taxon>Bacteria</taxon>
        <taxon>Bacillati</taxon>
        <taxon>Actinomycetota</taxon>
        <taxon>Actinomycetes</taxon>
        <taxon>Kitasatosporales</taxon>
        <taxon>Streptomycetaceae</taxon>
        <taxon>Streptomyces</taxon>
    </lineage>
</organism>
<dbReference type="Proteomes" id="UP001585080">
    <property type="component" value="Unassembled WGS sequence"/>
</dbReference>
<dbReference type="InterPro" id="IPR051198">
    <property type="entry name" value="BchE-like"/>
</dbReference>